<feature type="compositionally biased region" description="Gly residues" evidence="3">
    <location>
        <begin position="1692"/>
        <end position="1705"/>
    </location>
</feature>
<feature type="region of interest" description="Disordered" evidence="3">
    <location>
        <begin position="958"/>
        <end position="978"/>
    </location>
</feature>
<feature type="region of interest" description="Disordered" evidence="3">
    <location>
        <begin position="186"/>
        <end position="371"/>
    </location>
</feature>
<feature type="region of interest" description="Disordered" evidence="3">
    <location>
        <begin position="833"/>
        <end position="917"/>
    </location>
</feature>
<feature type="region of interest" description="Disordered" evidence="3">
    <location>
        <begin position="407"/>
        <end position="436"/>
    </location>
</feature>
<comment type="caution">
    <text evidence="5">The sequence shown here is derived from an EMBL/GenBank/DDBJ whole genome shotgun (WGS) entry which is preliminary data.</text>
</comment>
<feature type="region of interest" description="Disordered" evidence="3">
    <location>
        <begin position="1028"/>
        <end position="1135"/>
    </location>
</feature>
<evidence type="ECO:0000256" key="3">
    <source>
        <dbReference type="SAM" id="MobiDB-lite"/>
    </source>
</evidence>
<evidence type="ECO:0000313" key="6">
    <source>
        <dbReference type="Proteomes" id="UP000722791"/>
    </source>
</evidence>
<dbReference type="OrthoDB" id="10533810at2759"/>
<feature type="compositionally biased region" description="Low complexity" evidence="3">
    <location>
        <begin position="1491"/>
        <end position="1514"/>
    </location>
</feature>
<feature type="compositionally biased region" description="Polar residues" evidence="3">
    <location>
        <begin position="518"/>
        <end position="533"/>
    </location>
</feature>
<gene>
    <name evidence="4" type="ORF">Vretifemale_136</name>
    <name evidence="5" type="ORF">Vretimale_12585</name>
</gene>
<feature type="compositionally biased region" description="Basic and acidic residues" evidence="3">
    <location>
        <begin position="1111"/>
        <end position="1135"/>
    </location>
</feature>
<comment type="subcellular location">
    <subcellularLocation>
        <location evidence="1">Nucleus</location>
    </subcellularLocation>
</comment>
<feature type="compositionally biased region" description="Low complexity" evidence="3">
    <location>
        <begin position="362"/>
        <end position="371"/>
    </location>
</feature>
<feature type="compositionally biased region" description="Low complexity" evidence="3">
    <location>
        <begin position="1050"/>
        <end position="1064"/>
    </location>
</feature>
<proteinExistence type="predicted"/>
<sequence>MADLPQQRSATLVFTNGSLDHPIELSHDTAYVDMEALHSHVDLAKMPPMPQTQQSLEIQLALEKLEHKISADAHATRRSELRAKQRLLDSLSQPPPPAGQLFASRSAAAAAASPQERIPRPIVLNEILRGLARTSSPGTQSATARPASPPNRSLSPRALHFTGAMPTPARAVTAGGTAAAEVPPAVQRPTHHADPPEVSQRSHPSTLKGSRSPDPLARSQGGRPASPGPKVAATKAAPGRTRPTPGLPRSAAGASPTGDGSPQQHRHPLSPPQVQHAQAQSQSRSHQLLQHRQEEQPQNQRQRPASVEPLSIHRPQSVGRRYMSPGSAVGATAGSSGGSGAARVAAWVTKPRGSSGGGGGARMESAGSRGATPGALSWFPRSASGSNFSSLDHILRGVESSIGGGFSSSSSAVLGQTHLPSSRGGSGGDASGGVSRGRYYERRVGVSLGGGGGSEVKAGMMGHRGDNSSYRAGRPQSAGSLNPRGQVGVSSLFPTVAAAPGQAAAVATAASVARPQSAPRSISIPLTQPTPRMSSMSASAAGAPSKAATTASARWTSGPGSHPPCSHTPGLLSAGLQQPLGSNGGLSRAPPSPSLLPMTLPISRVRSTSAVAVAPTYRPVRPISMHARNLQQQAQLPQSQSVITESLLNHAATAQRLQAQLLKDIIADGAGDSSAPAASPPWAPASRSDRMANSDTEGETSQYEAGGLGLADTAGMPRRWESPSRQHPETGSSVRMVESLLRNSVAVIGSVAETASNGTRTLAGTSPPTAAATARGLPLESPLTVLFSPRVPVPGGSAAPPPPFLASPVQPLQAVSDPRANLMHKFIVPSGPLWPSADSISGRRSSPGLTPDLWPPRQATGSQPTSSRPSSREGQRPLSAGRGDGGGAGGSPLRPQGLAAAQPASSSRGSPAAVAAASSPERAAKGLQALLSFLQQKFELRRERRRAARALEGWRRAAVSSGGGGSGILSPRPLDTGAAETTSAASTRLGRYESPGVRSGNPAHCAVGPTTRPTSGTVLLAASGIANTSSGGGGNGPHSSVSRTGQAQVASCGGAFSPGPASSSVAQAPRGGLQRPSGLSRSAGGATSTSSTPAGPIQVQDLFRQPRRRREHAELVEGERERQQHQRIKQLERELQQARQQQEQLLRQQQQEKHHHQLHQLQQQLQQLQEQLLQHHRQHQEQLDQLHHRQQHPVRALSSEALLRRASTGGSKASAGASWQAHKPVAATEMGLGTGAPPRQASARRARDSSIMLLQPPMSIPSSPTAAAHGSAVAQPAALTQGVAVPTSPSLATRLATYPTSHTVAAMPLAPAVPLAVSSPASSKAAFRDLHQMVSEMERLLIAMNDDVTGAVAAATGSSSGGGGVGAKAGTPRQTFNSVARPTAATPPSQSRVSPPQSPDLRSPARLHGGSGFSTAAGLGIHGAVLQQPYLTATVAPGSRTGSARGSLAASFATAAATPGTIPGGSSGGSTDGSGNAVAGSSRNGGVTIPGAMTSSAATATSTGGATTSDKASSSGGGASGVSQTGEAEGGSSSSGGGATGGKLGLPVKKDSVEMTLDQKPVHVRLQLQGSDGGEAVARAAVPGTQAMATEAVAAALLASANHVHANSSSATDAMSEQLEEMRASIRRIEQEMWGAAVASQSLARGVAAAAAAANAKPMGSPVVRHHPQVVRQQAQPARPYETSPAARGGHLSLGGTHGPNGGSLDGRIVASTGGLDTRTASRGAVRQPATAGGAASVATAAARFNPQADSRAGSPGGSVHTSFSLRDAFLPRDKVSSTAGVGTARGESSTITKLGTRSASMAGGVSGHKASKSSDHGAATAATSGTNPRVPATPNVTTATIANIRAARAAPSSLGGAGVRQVAPPRSSSPSSPRVTRHVDALEAQLLEELGELEDALQKLKHNTGKAMAWSGPGAVGA</sequence>
<feature type="compositionally biased region" description="Low complexity" evidence="3">
    <location>
        <begin position="1865"/>
        <end position="1875"/>
    </location>
</feature>
<feature type="compositionally biased region" description="Low complexity" evidence="3">
    <location>
        <begin position="891"/>
        <end position="917"/>
    </location>
</feature>
<feature type="compositionally biased region" description="Low complexity" evidence="3">
    <location>
        <begin position="1082"/>
        <end position="1096"/>
    </location>
</feature>
<feature type="compositionally biased region" description="Gly residues" evidence="3">
    <location>
        <begin position="1533"/>
        <end position="1544"/>
    </location>
</feature>
<feature type="compositionally biased region" description="Low complexity" evidence="3">
    <location>
        <begin position="275"/>
        <end position="304"/>
    </location>
</feature>
<feature type="region of interest" description="Disordered" evidence="3">
    <location>
        <begin position="1172"/>
        <end position="1195"/>
    </location>
</feature>
<feature type="compositionally biased region" description="Polar residues" evidence="3">
    <location>
        <begin position="693"/>
        <end position="703"/>
    </location>
</feature>
<feature type="compositionally biased region" description="Low complexity" evidence="3">
    <location>
        <begin position="534"/>
        <end position="553"/>
    </location>
</feature>
<dbReference type="EMBL" id="BNCP01000001">
    <property type="protein sequence ID" value="GIL69194.1"/>
    <property type="molecule type" value="Genomic_DNA"/>
</dbReference>
<feature type="region of interest" description="Disordered" evidence="3">
    <location>
        <begin position="1675"/>
        <end position="1732"/>
    </location>
</feature>
<dbReference type="Proteomes" id="UP000747110">
    <property type="component" value="Unassembled WGS sequence"/>
</dbReference>
<feature type="region of interest" description="Disordered" evidence="3">
    <location>
        <begin position="1777"/>
        <end position="1835"/>
    </location>
</feature>
<feature type="compositionally biased region" description="Basic and acidic residues" evidence="3">
    <location>
        <begin position="718"/>
        <end position="728"/>
    </location>
</feature>
<feature type="region of interest" description="Disordered" evidence="3">
    <location>
        <begin position="1850"/>
        <end position="1877"/>
    </location>
</feature>
<feature type="compositionally biased region" description="Polar residues" evidence="3">
    <location>
        <begin position="838"/>
        <end position="848"/>
    </location>
</feature>
<evidence type="ECO:0000313" key="5">
    <source>
        <dbReference type="EMBL" id="GIM08659.1"/>
    </source>
</evidence>
<feature type="compositionally biased region" description="Low complexity" evidence="3">
    <location>
        <begin position="238"/>
        <end position="249"/>
    </location>
</feature>
<feature type="region of interest" description="Disordered" evidence="3">
    <location>
        <begin position="991"/>
        <end position="1011"/>
    </location>
</feature>
<feature type="region of interest" description="Disordered" evidence="3">
    <location>
        <begin position="511"/>
        <end position="592"/>
    </location>
</feature>
<keyword evidence="7" id="KW-1185">Reference proteome</keyword>
<feature type="compositionally biased region" description="Gly residues" evidence="3">
    <location>
        <begin position="424"/>
        <end position="435"/>
    </location>
</feature>
<feature type="compositionally biased region" description="Low complexity" evidence="3">
    <location>
        <begin position="103"/>
        <end position="113"/>
    </location>
</feature>
<feature type="compositionally biased region" description="Polar residues" evidence="3">
    <location>
        <begin position="1777"/>
        <end position="1800"/>
    </location>
</feature>
<feature type="region of interest" description="Disordered" evidence="3">
    <location>
        <begin position="1355"/>
        <end position="1411"/>
    </location>
</feature>
<evidence type="ECO:0000256" key="1">
    <source>
        <dbReference type="ARBA" id="ARBA00004123"/>
    </source>
</evidence>
<evidence type="ECO:0000256" key="2">
    <source>
        <dbReference type="ARBA" id="ARBA00023242"/>
    </source>
</evidence>
<feature type="compositionally biased region" description="Low complexity" evidence="3">
    <location>
        <begin position="1521"/>
        <end position="1532"/>
    </location>
</feature>
<feature type="compositionally biased region" description="Polar residues" evidence="3">
    <location>
        <begin position="199"/>
        <end position="209"/>
    </location>
</feature>
<organism evidence="5 6">
    <name type="scientific">Volvox reticuliferus</name>
    <dbReference type="NCBI Taxonomy" id="1737510"/>
    <lineage>
        <taxon>Eukaryota</taxon>
        <taxon>Viridiplantae</taxon>
        <taxon>Chlorophyta</taxon>
        <taxon>core chlorophytes</taxon>
        <taxon>Chlorophyceae</taxon>
        <taxon>CS clade</taxon>
        <taxon>Chlamydomonadales</taxon>
        <taxon>Volvocaceae</taxon>
        <taxon>Volvox</taxon>
    </lineage>
</organism>
<dbReference type="Proteomes" id="UP000722791">
    <property type="component" value="Unassembled WGS sequence"/>
</dbReference>
<keyword evidence="2" id="KW-0539">Nucleus</keyword>
<feature type="region of interest" description="Disordered" evidence="3">
    <location>
        <begin position="671"/>
        <end position="733"/>
    </location>
</feature>
<dbReference type="PANTHER" id="PTHR45093">
    <property type="entry name" value="TRANSCRIPTION ACTIVATOR MSS11"/>
    <property type="match status" value="1"/>
</dbReference>
<accession>A0A8J4GJQ3</accession>
<feature type="compositionally biased region" description="Polar residues" evidence="3">
    <location>
        <begin position="133"/>
        <end position="143"/>
    </location>
</feature>
<reference evidence="5" key="1">
    <citation type="journal article" date="2021" name="Proc. Natl. Acad. Sci. U.S.A.">
        <title>Three genomes in the algal genus Volvox reveal the fate of a haploid sex-determining region after a transition to homothallism.</title>
        <authorList>
            <person name="Yamamoto K."/>
            <person name="Hamaji T."/>
            <person name="Kawai-Toyooka H."/>
            <person name="Matsuzaki R."/>
            <person name="Takahashi F."/>
            <person name="Nishimura Y."/>
            <person name="Kawachi M."/>
            <person name="Noguchi H."/>
            <person name="Minakuchi Y."/>
            <person name="Umen J.G."/>
            <person name="Toyoda A."/>
            <person name="Nozaki H."/>
        </authorList>
    </citation>
    <scope>NUCLEOTIDE SEQUENCE</scope>
    <source>
        <strain evidence="5">NIES-3785</strain>
        <strain evidence="4">NIES-3786</strain>
    </source>
</reference>
<protein>
    <submittedName>
        <fullName evidence="5">Uncharacterized protein</fullName>
    </submittedName>
</protein>
<name>A0A8J4GJQ3_9CHLO</name>
<feature type="region of interest" description="Disordered" evidence="3">
    <location>
        <begin position="133"/>
        <end position="159"/>
    </location>
</feature>
<dbReference type="PANTHER" id="PTHR45093:SF2">
    <property type="entry name" value="LISH DOMAIN-CONTAINING PROTEIN"/>
    <property type="match status" value="1"/>
</dbReference>
<evidence type="ECO:0000313" key="7">
    <source>
        <dbReference type="Proteomes" id="UP000747110"/>
    </source>
</evidence>
<feature type="region of interest" description="Disordered" evidence="3">
    <location>
        <begin position="89"/>
        <end position="115"/>
    </location>
</feature>
<feature type="compositionally biased region" description="Polar residues" evidence="3">
    <location>
        <begin position="859"/>
        <end position="869"/>
    </location>
</feature>
<dbReference type="EMBL" id="BNCQ01000028">
    <property type="protein sequence ID" value="GIM08659.1"/>
    <property type="molecule type" value="Genomic_DNA"/>
</dbReference>
<feature type="compositionally biased region" description="Gly residues" evidence="3">
    <location>
        <begin position="1462"/>
        <end position="1472"/>
    </location>
</feature>
<evidence type="ECO:0000313" key="4">
    <source>
        <dbReference type="EMBL" id="GIL69194.1"/>
    </source>
</evidence>
<dbReference type="GO" id="GO:0005634">
    <property type="term" value="C:nucleus"/>
    <property type="evidence" value="ECO:0007669"/>
    <property type="project" value="UniProtKB-SubCell"/>
</dbReference>
<feature type="region of interest" description="Disordered" evidence="3">
    <location>
        <begin position="1459"/>
        <end position="1546"/>
    </location>
</feature>